<accession>A0A542YPB4</accession>
<dbReference type="EMBL" id="VFOP01000001">
    <property type="protein sequence ID" value="TQL49940.1"/>
    <property type="molecule type" value="Genomic_DNA"/>
</dbReference>
<dbReference type="OrthoDB" id="4303577at2"/>
<feature type="transmembrane region" description="Helical" evidence="1">
    <location>
        <begin position="222"/>
        <end position="241"/>
    </location>
</feature>
<evidence type="ECO:0000256" key="1">
    <source>
        <dbReference type="SAM" id="Phobius"/>
    </source>
</evidence>
<comment type="caution">
    <text evidence="2">The sequence shown here is derived from an EMBL/GenBank/DDBJ whole genome shotgun (WGS) entry which is preliminary data.</text>
</comment>
<feature type="transmembrane region" description="Helical" evidence="1">
    <location>
        <begin position="194"/>
        <end position="216"/>
    </location>
</feature>
<dbReference type="AlphaFoldDB" id="A0A542YPB4"/>
<protein>
    <recommendedName>
        <fullName evidence="4">DUF1648 domain-containing protein</fullName>
    </recommendedName>
</protein>
<name>A0A542YPB4_9MICO</name>
<keyword evidence="3" id="KW-1185">Reference proteome</keyword>
<dbReference type="RefSeq" id="WP_141784141.1">
    <property type="nucleotide sequence ID" value="NZ_BAAAIK010000004.1"/>
</dbReference>
<keyword evidence="1" id="KW-0472">Membrane</keyword>
<keyword evidence="1" id="KW-0812">Transmembrane</keyword>
<evidence type="ECO:0008006" key="4">
    <source>
        <dbReference type="Google" id="ProtNLM"/>
    </source>
</evidence>
<gene>
    <name evidence="2" type="ORF">FB467_1037</name>
</gene>
<reference evidence="2 3" key="1">
    <citation type="submission" date="2019-06" db="EMBL/GenBank/DDBJ databases">
        <title>Sequencing the genomes of 1000 actinobacteria strains.</title>
        <authorList>
            <person name="Klenk H.-P."/>
        </authorList>
    </citation>
    <scope>NUCLEOTIDE SEQUENCE [LARGE SCALE GENOMIC DNA]</scope>
    <source>
        <strain evidence="2 3">DSM 12335</strain>
    </source>
</reference>
<feature type="transmembrane region" description="Helical" evidence="1">
    <location>
        <begin position="84"/>
        <end position="106"/>
    </location>
</feature>
<feature type="transmembrane region" description="Helical" evidence="1">
    <location>
        <begin position="118"/>
        <end position="136"/>
    </location>
</feature>
<proteinExistence type="predicted"/>
<evidence type="ECO:0000313" key="3">
    <source>
        <dbReference type="Proteomes" id="UP000319516"/>
    </source>
</evidence>
<feature type="transmembrane region" description="Helical" evidence="1">
    <location>
        <begin position="49"/>
        <end position="77"/>
    </location>
</feature>
<dbReference type="Proteomes" id="UP000319516">
    <property type="component" value="Unassembled WGS sequence"/>
</dbReference>
<sequence>MTPRTRRQLAGAWAMVPFALLLVGARVWQPPGELPTRWSGSSPDGFTDGGTVLLTTLTVAGFCSILAALVALVRVFVPGRWSRWIVALLATVSGAAAAAYGVGAWATSLAGSAAAVHPWWVALVVVLAVLCGVVAHRVHGLEVPSRAELLHGIPERSRVVPVTRPDPAVGRAAAGGDGDERAPGEWTGRSASRLLVGLSIYTGLVFAVCVALLLFGGPHYRLLLVAVLVVGVPLTLFVLAWSRVRVVVDAGGLRVRSERLPVTLMRVRPAEVLGVQVLDVDPMAWGGYGLRATAGATAYIVHGGDALVVHRANGRRLALECVEGEPRVGAAVLLRVAGQALADARSGSAVG</sequence>
<organism evidence="2 3">
    <name type="scientific">Ornithinicoccus hortensis</name>
    <dbReference type="NCBI Taxonomy" id="82346"/>
    <lineage>
        <taxon>Bacteria</taxon>
        <taxon>Bacillati</taxon>
        <taxon>Actinomycetota</taxon>
        <taxon>Actinomycetes</taxon>
        <taxon>Micrococcales</taxon>
        <taxon>Intrasporangiaceae</taxon>
        <taxon>Ornithinicoccus</taxon>
    </lineage>
</organism>
<evidence type="ECO:0000313" key="2">
    <source>
        <dbReference type="EMBL" id="TQL49940.1"/>
    </source>
</evidence>
<keyword evidence="1" id="KW-1133">Transmembrane helix</keyword>